<dbReference type="SUPFAM" id="SSF52777">
    <property type="entry name" value="CoA-dependent acyltransferases"/>
    <property type="match status" value="1"/>
</dbReference>
<dbReference type="EC" id="2.3.1.-" evidence="9"/>
<dbReference type="InterPro" id="IPR011053">
    <property type="entry name" value="Single_hybrid_motif"/>
</dbReference>
<accession>V7CBM5</accession>
<dbReference type="Pfam" id="PF02817">
    <property type="entry name" value="E3_binding"/>
    <property type="match status" value="1"/>
</dbReference>
<dbReference type="CDD" id="cd06849">
    <property type="entry name" value="lipoyl_domain"/>
    <property type="match status" value="1"/>
</dbReference>
<dbReference type="Gene3D" id="3.30.559.10">
    <property type="entry name" value="Chloramphenicol acetyltransferase-like domain"/>
    <property type="match status" value="1"/>
</dbReference>
<dbReference type="GO" id="GO:0005759">
    <property type="term" value="C:mitochondrial matrix"/>
    <property type="evidence" value="ECO:0007669"/>
    <property type="project" value="UniProtKB-SubCell"/>
</dbReference>
<dbReference type="eggNOG" id="KOG0558">
    <property type="taxonomic scope" value="Eukaryota"/>
</dbReference>
<evidence type="ECO:0000256" key="9">
    <source>
        <dbReference type="RuleBase" id="RU003423"/>
    </source>
</evidence>
<comment type="cofactor">
    <cofactor evidence="1 9">
        <name>(R)-lipoate</name>
        <dbReference type="ChEBI" id="CHEBI:83088"/>
    </cofactor>
</comment>
<evidence type="ECO:0000313" key="12">
    <source>
        <dbReference type="EMBL" id="ESW26291.1"/>
    </source>
</evidence>
<evidence type="ECO:0000256" key="2">
    <source>
        <dbReference type="ARBA" id="ARBA00004305"/>
    </source>
</evidence>
<dbReference type="InterPro" id="IPR050743">
    <property type="entry name" value="2-oxoacid_DH_E2_comp"/>
</dbReference>
<evidence type="ECO:0000256" key="6">
    <source>
        <dbReference type="ARBA" id="ARBA00022946"/>
    </source>
</evidence>
<protein>
    <recommendedName>
        <fullName evidence="9">Dihydrolipoamide acetyltransferase component of pyruvate dehydrogenase complex</fullName>
        <ecNumber evidence="9">2.3.1.-</ecNumber>
    </recommendedName>
</protein>
<feature type="domain" description="Lipoyl-binding" evidence="10">
    <location>
        <begin position="129"/>
        <end position="206"/>
    </location>
</feature>
<dbReference type="SUPFAM" id="SSF51230">
    <property type="entry name" value="Single hybrid motif"/>
    <property type="match status" value="1"/>
</dbReference>
<dbReference type="InterPro" id="IPR000089">
    <property type="entry name" value="Biotin_lipoyl"/>
</dbReference>
<gene>
    <name evidence="12" type="ORF">PHAVU_003G106700g</name>
</gene>
<dbReference type="GO" id="GO:0016407">
    <property type="term" value="F:acetyltransferase activity"/>
    <property type="evidence" value="ECO:0007669"/>
    <property type="project" value="TreeGrafter"/>
</dbReference>
<dbReference type="OMA" id="MPFCIKA"/>
<evidence type="ECO:0000256" key="4">
    <source>
        <dbReference type="ARBA" id="ARBA00022679"/>
    </source>
</evidence>
<dbReference type="FunFam" id="2.40.50.100:FF:000013">
    <property type="entry name" value="Dihydrolipoamide acetyltransferase component of pyruvate dehydrogenase complex"/>
    <property type="match status" value="1"/>
</dbReference>
<keyword evidence="7" id="KW-0496">Mitochondrion</keyword>
<keyword evidence="13" id="KW-1185">Reference proteome</keyword>
<comment type="subcellular location">
    <subcellularLocation>
        <location evidence="2">Mitochondrion matrix</location>
    </subcellularLocation>
</comment>
<dbReference type="AlphaFoldDB" id="V7CBM5"/>
<sequence>MKKFLSIHIIYYLLSETTQHARQTTAASNYQLPFHLCPIFNSKRFSSFLFITTLPRNMLRSRIWQRRALISSRTVFSASASSHCSSSSSPTLPFRFVKPNAPSSHVTFYFPRVNRCWFSTQPALDLPASKLVDVPLAQTGEGIAECELLRWYVQEGDYVEDFQPLCEVQSDKATIEITSRYKGKVSNILYGPGDIVKVGETLLKILVDDSALPSVTLGDSETAKSPDSDKTLVNVPVFTTVVDDLDNAKLIDSDPGKGRQTGILSTPAVRSLAKQHGIDITEVCGTGKDGRVLKEDVLNFAVSKGIIKDPSALLHTDSVEQLQGAEGYNYNIATKSYSPTEDRTVSFRGFQRAMVKSMSLAAKVPHFHYVDEINCDALVELKTSFQKNNPYPDIKYTFLPILIKSLSMALSKYPFMNSCFKEDALEVVLKGSHNVGIAMATQHGLVVPNIKNVQSLSILEITKELARLQQLASNNKLTSEDISGGTITLSNIGAIGGKFGSPLVNLPEVSIIAIGKIQKVPRFADNGNVYPASLVTVNIGADHRVLDGATVARFCNEWKQLIENPELLTLYLR</sequence>
<dbReference type="GO" id="GO:0009744">
    <property type="term" value="P:response to sucrose"/>
    <property type="evidence" value="ECO:0007669"/>
    <property type="project" value="EnsemblPlants"/>
</dbReference>
<dbReference type="PROSITE" id="PS50968">
    <property type="entry name" value="BIOTINYL_LIPOYL"/>
    <property type="match status" value="1"/>
</dbReference>
<keyword evidence="5 9" id="KW-0450">Lipoyl</keyword>
<dbReference type="Gene3D" id="4.10.320.10">
    <property type="entry name" value="E3-binding domain"/>
    <property type="match status" value="1"/>
</dbReference>
<dbReference type="EMBL" id="CM002290">
    <property type="protein sequence ID" value="ESW26291.1"/>
    <property type="molecule type" value="Genomic_DNA"/>
</dbReference>
<dbReference type="Proteomes" id="UP000000226">
    <property type="component" value="Chromosome 3"/>
</dbReference>
<dbReference type="SUPFAM" id="SSF47005">
    <property type="entry name" value="Peripheral subunit-binding domain of 2-oxo acid dehydrogenase complex"/>
    <property type="match status" value="1"/>
</dbReference>
<comment type="similarity">
    <text evidence="3 9">Belongs to the 2-oxoacid dehydrogenase family.</text>
</comment>
<dbReference type="FunFam" id="3.30.559.10:FF:000007">
    <property type="entry name" value="Dihydrolipoamide acetyltransferase component of pyruvate dehydrogenase complex"/>
    <property type="match status" value="1"/>
</dbReference>
<dbReference type="PANTHER" id="PTHR43178:SF14">
    <property type="entry name" value="LIPOAMIDE ACYLTRANSFERASE COMPONENT OF BRANCHED-CHAIN ALPHA-KETO ACID DEHYDROGENASE COMPLEX, MITOCHONDRIAL"/>
    <property type="match status" value="1"/>
</dbReference>
<name>V7CBM5_PHAVU</name>
<dbReference type="Gene3D" id="2.40.50.100">
    <property type="match status" value="1"/>
</dbReference>
<keyword evidence="8 9" id="KW-0012">Acyltransferase</keyword>
<dbReference type="Pfam" id="PF00364">
    <property type="entry name" value="Biotin_lipoyl"/>
    <property type="match status" value="1"/>
</dbReference>
<dbReference type="Pfam" id="PF00198">
    <property type="entry name" value="2-oxoacid_dh"/>
    <property type="match status" value="1"/>
</dbReference>
<dbReference type="FunFam" id="4.10.320.10:FF:000009">
    <property type="entry name" value="Dihydrolipoamide acetyltransferase component of pyruvate dehydrogenase complex"/>
    <property type="match status" value="1"/>
</dbReference>
<evidence type="ECO:0000259" key="11">
    <source>
        <dbReference type="PROSITE" id="PS51826"/>
    </source>
</evidence>
<keyword evidence="6" id="KW-0809">Transit peptide</keyword>
<dbReference type="InterPro" id="IPR023213">
    <property type="entry name" value="CAT-like_dom_sf"/>
</dbReference>
<dbReference type="InterPro" id="IPR003016">
    <property type="entry name" value="2-oxoA_DH_lipoyl-BS"/>
</dbReference>
<evidence type="ECO:0000256" key="5">
    <source>
        <dbReference type="ARBA" id="ARBA00022823"/>
    </source>
</evidence>
<evidence type="ECO:0000256" key="3">
    <source>
        <dbReference type="ARBA" id="ARBA00007317"/>
    </source>
</evidence>
<organism evidence="12 13">
    <name type="scientific">Phaseolus vulgaris</name>
    <name type="common">Kidney bean</name>
    <name type="synonym">French bean</name>
    <dbReference type="NCBI Taxonomy" id="3885"/>
    <lineage>
        <taxon>Eukaryota</taxon>
        <taxon>Viridiplantae</taxon>
        <taxon>Streptophyta</taxon>
        <taxon>Embryophyta</taxon>
        <taxon>Tracheophyta</taxon>
        <taxon>Spermatophyta</taxon>
        <taxon>Magnoliopsida</taxon>
        <taxon>eudicotyledons</taxon>
        <taxon>Gunneridae</taxon>
        <taxon>Pentapetalae</taxon>
        <taxon>rosids</taxon>
        <taxon>fabids</taxon>
        <taxon>Fabales</taxon>
        <taxon>Fabaceae</taxon>
        <taxon>Papilionoideae</taxon>
        <taxon>50 kb inversion clade</taxon>
        <taxon>NPAAA clade</taxon>
        <taxon>indigoferoid/millettioid clade</taxon>
        <taxon>Phaseoleae</taxon>
        <taxon>Phaseolus</taxon>
    </lineage>
</organism>
<dbReference type="PROSITE" id="PS51826">
    <property type="entry name" value="PSBD"/>
    <property type="match status" value="1"/>
</dbReference>
<dbReference type="InterPro" id="IPR004167">
    <property type="entry name" value="PSBD"/>
</dbReference>
<keyword evidence="4 9" id="KW-0808">Transferase</keyword>
<dbReference type="InterPro" id="IPR001078">
    <property type="entry name" value="2-oxoacid_DH_actylTfrase"/>
</dbReference>
<proteinExistence type="inferred from homology"/>
<dbReference type="OrthoDB" id="15567at2759"/>
<dbReference type="STRING" id="3885.V7CBM5"/>
<evidence type="ECO:0000313" key="13">
    <source>
        <dbReference type="Proteomes" id="UP000000226"/>
    </source>
</evidence>
<feature type="domain" description="Peripheral subunit-binding (PSBD)" evidence="11">
    <location>
        <begin position="264"/>
        <end position="301"/>
    </location>
</feature>
<evidence type="ECO:0000256" key="1">
    <source>
        <dbReference type="ARBA" id="ARBA00001938"/>
    </source>
</evidence>
<dbReference type="GO" id="GO:0009646">
    <property type="term" value="P:response to absence of light"/>
    <property type="evidence" value="ECO:0007669"/>
    <property type="project" value="EnsemblPlants"/>
</dbReference>
<dbReference type="InterPro" id="IPR036625">
    <property type="entry name" value="E3-bd_dom_sf"/>
</dbReference>
<evidence type="ECO:0000259" key="10">
    <source>
        <dbReference type="PROSITE" id="PS50968"/>
    </source>
</evidence>
<dbReference type="GO" id="GO:0043617">
    <property type="term" value="P:cellular response to sucrose starvation"/>
    <property type="evidence" value="ECO:0007669"/>
    <property type="project" value="EnsemblPlants"/>
</dbReference>
<dbReference type="PROSITE" id="PS00189">
    <property type="entry name" value="LIPOYL"/>
    <property type="match status" value="1"/>
</dbReference>
<dbReference type="Gramene" id="ESW26291">
    <property type="protein sequence ID" value="ESW26291"/>
    <property type="gene ID" value="PHAVU_003G106700g"/>
</dbReference>
<dbReference type="GO" id="GO:0031405">
    <property type="term" value="F:lipoic acid binding"/>
    <property type="evidence" value="ECO:0007669"/>
    <property type="project" value="TreeGrafter"/>
</dbReference>
<evidence type="ECO:0000256" key="7">
    <source>
        <dbReference type="ARBA" id="ARBA00023128"/>
    </source>
</evidence>
<evidence type="ECO:0000256" key="8">
    <source>
        <dbReference type="ARBA" id="ARBA00023315"/>
    </source>
</evidence>
<dbReference type="PANTHER" id="PTHR43178">
    <property type="entry name" value="DIHYDROLIPOAMIDE ACETYLTRANSFERASE COMPONENT OF PYRUVATE DEHYDROGENASE COMPLEX"/>
    <property type="match status" value="1"/>
</dbReference>
<dbReference type="GO" id="GO:0043754">
    <property type="term" value="F:dihydrolipoamide branched chain acyltransferase activity"/>
    <property type="evidence" value="ECO:0007669"/>
    <property type="project" value="EnsemblPlants"/>
</dbReference>
<reference evidence="13" key="1">
    <citation type="journal article" date="2014" name="Nat. Genet.">
        <title>A reference genome for common bean and genome-wide analysis of dual domestications.</title>
        <authorList>
            <person name="Schmutz J."/>
            <person name="McClean P.E."/>
            <person name="Mamidi S."/>
            <person name="Wu G.A."/>
            <person name="Cannon S.B."/>
            <person name="Grimwood J."/>
            <person name="Jenkins J."/>
            <person name="Shu S."/>
            <person name="Song Q."/>
            <person name="Chavarro C."/>
            <person name="Torres-Torres M."/>
            <person name="Geffroy V."/>
            <person name="Moghaddam S.M."/>
            <person name="Gao D."/>
            <person name="Abernathy B."/>
            <person name="Barry K."/>
            <person name="Blair M."/>
            <person name="Brick M.A."/>
            <person name="Chovatia M."/>
            <person name="Gepts P."/>
            <person name="Goodstein D.M."/>
            <person name="Gonzales M."/>
            <person name="Hellsten U."/>
            <person name="Hyten D.L."/>
            <person name="Jia G."/>
            <person name="Kelly J.D."/>
            <person name="Kudrna D."/>
            <person name="Lee R."/>
            <person name="Richard M.M."/>
            <person name="Miklas P.N."/>
            <person name="Osorno J.M."/>
            <person name="Rodrigues J."/>
            <person name="Thareau V."/>
            <person name="Urrea C.A."/>
            <person name="Wang M."/>
            <person name="Yu Y."/>
            <person name="Zhang M."/>
            <person name="Wing R.A."/>
            <person name="Cregan P.B."/>
            <person name="Rokhsar D.S."/>
            <person name="Jackson S.A."/>
        </authorList>
    </citation>
    <scope>NUCLEOTIDE SEQUENCE [LARGE SCALE GENOMIC DNA]</scope>
    <source>
        <strain evidence="13">cv. G19833</strain>
    </source>
</reference>